<reference evidence="5" key="1">
    <citation type="submission" date="2018-05" db="EMBL/GenBank/DDBJ databases">
        <authorList>
            <person name="Lanie J.A."/>
            <person name="Ng W.-L."/>
            <person name="Kazmierczak K.M."/>
            <person name="Andrzejewski T.M."/>
            <person name="Davidsen T.M."/>
            <person name="Wayne K.J."/>
            <person name="Tettelin H."/>
            <person name="Glass J.I."/>
            <person name="Rusch D."/>
            <person name="Podicherti R."/>
            <person name="Tsui H.-C.T."/>
            <person name="Winkler M.E."/>
        </authorList>
    </citation>
    <scope>NUCLEOTIDE SEQUENCE</scope>
</reference>
<proteinExistence type="predicted"/>
<dbReference type="PROSITE" id="PS00356">
    <property type="entry name" value="HTH_LACI_1"/>
    <property type="match status" value="1"/>
</dbReference>
<name>A0A382VVY3_9ZZZZ</name>
<dbReference type="GO" id="GO:0000976">
    <property type="term" value="F:transcription cis-regulatory region binding"/>
    <property type="evidence" value="ECO:0007669"/>
    <property type="project" value="TreeGrafter"/>
</dbReference>
<dbReference type="GO" id="GO:0003700">
    <property type="term" value="F:DNA-binding transcription factor activity"/>
    <property type="evidence" value="ECO:0007669"/>
    <property type="project" value="TreeGrafter"/>
</dbReference>
<dbReference type="InterPro" id="IPR010982">
    <property type="entry name" value="Lambda_DNA-bd_dom_sf"/>
</dbReference>
<keyword evidence="2" id="KW-0238">DNA-binding</keyword>
<dbReference type="PANTHER" id="PTHR30146">
    <property type="entry name" value="LACI-RELATED TRANSCRIPTIONAL REPRESSOR"/>
    <property type="match status" value="1"/>
</dbReference>
<dbReference type="Gene3D" id="1.10.260.40">
    <property type="entry name" value="lambda repressor-like DNA-binding domains"/>
    <property type="match status" value="1"/>
</dbReference>
<evidence type="ECO:0000256" key="3">
    <source>
        <dbReference type="ARBA" id="ARBA00023163"/>
    </source>
</evidence>
<accession>A0A382VVY3</accession>
<organism evidence="5">
    <name type="scientific">marine metagenome</name>
    <dbReference type="NCBI Taxonomy" id="408172"/>
    <lineage>
        <taxon>unclassified sequences</taxon>
        <taxon>metagenomes</taxon>
        <taxon>ecological metagenomes</taxon>
    </lineage>
</organism>
<dbReference type="AlphaFoldDB" id="A0A382VVY3"/>
<keyword evidence="1" id="KW-0805">Transcription regulation</keyword>
<dbReference type="Pfam" id="PF00356">
    <property type="entry name" value="LacI"/>
    <property type="match status" value="1"/>
</dbReference>
<dbReference type="InterPro" id="IPR000843">
    <property type="entry name" value="HTH_LacI"/>
</dbReference>
<feature type="domain" description="HTH lacI-type" evidence="4">
    <location>
        <begin position="3"/>
        <end position="57"/>
    </location>
</feature>
<dbReference type="SMART" id="SM00354">
    <property type="entry name" value="HTH_LACI"/>
    <property type="match status" value="1"/>
</dbReference>
<dbReference type="CDD" id="cd01392">
    <property type="entry name" value="HTH_LacI"/>
    <property type="match status" value="1"/>
</dbReference>
<evidence type="ECO:0000256" key="1">
    <source>
        <dbReference type="ARBA" id="ARBA00023015"/>
    </source>
</evidence>
<feature type="non-terminal residue" evidence="5">
    <location>
        <position position="1"/>
    </location>
</feature>
<dbReference type="SUPFAM" id="SSF47413">
    <property type="entry name" value="lambda repressor-like DNA-binding domains"/>
    <property type="match status" value="1"/>
</dbReference>
<dbReference type="EMBL" id="UINC01154968">
    <property type="protein sequence ID" value="SVD50540.1"/>
    <property type="molecule type" value="Genomic_DNA"/>
</dbReference>
<sequence length="139" mass="15710">VKITLKDIADDVGVSLATVSRVLASKGPFNPETERRIIDSAYRLGYPGVKFLRHKIKHSLDIAIITPMWLGEFDASLFRGFIEASNDSKFNIRFVNMDETQKDPVSYLSRTLEDFDGACIFVPYLTSDDYIKLRSVVNS</sequence>
<evidence type="ECO:0000259" key="4">
    <source>
        <dbReference type="PROSITE" id="PS50932"/>
    </source>
</evidence>
<evidence type="ECO:0000313" key="5">
    <source>
        <dbReference type="EMBL" id="SVD50540.1"/>
    </source>
</evidence>
<dbReference type="PROSITE" id="PS50932">
    <property type="entry name" value="HTH_LACI_2"/>
    <property type="match status" value="1"/>
</dbReference>
<dbReference type="PANTHER" id="PTHR30146:SF24">
    <property type="entry name" value="XYLOSE OPERON REGULATORY PROTEIN"/>
    <property type="match status" value="1"/>
</dbReference>
<protein>
    <recommendedName>
        <fullName evidence="4">HTH lacI-type domain-containing protein</fullName>
    </recommendedName>
</protein>
<gene>
    <name evidence="5" type="ORF">METZ01_LOCUS403394</name>
</gene>
<evidence type="ECO:0000256" key="2">
    <source>
        <dbReference type="ARBA" id="ARBA00023125"/>
    </source>
</evidence>
<keyword evidence="3" id="KW-0804">Transcription</keyword>
<feature type="non-terminal residue" evidence="5">
    <location>
        <position position="139"/>
    </location>
</feature>